<gene>
    <name evidence="1" type="ORF">BU25DRAFT_338913</name>
</gene>
<evidence type="ECO:0000313" key="2">
    <source>
        <dbReference type="Proteomes" id="UP000799754"/>
    </source>
</evidence>
<proteinExistence type="predicted"/>
<keyword evidence="2" id="KW-1185">Reference proteome</keyword>
<protein>
    <submittedName>
        <fullName evidence="1">Uncharacterized protein</fullName>
    </submittedName>
</protein>
<dbReference type="EMBL" id="MU006712">
    <property type="protein sequence ID" value="KAF2628865.1"/>
    <property type="molecule type" value="Genomic_DNA"/>
</dbReference>
<comment type="caution">
    <text evidence="1">The sequence shown here is derived from an EMBL/GenBank/DDBJ whole genome shotgun (WGS) entry which is preliminary data.</text>
</comment>
<accession>A0ACB6S3N4</accession>
<reference evidence="1" key="1">
    <citation type="journal article" date="2020" name="Stud. Mycol.">
        <title>101 Dothideomycetes genomes: a test case for predicting lifestyles and emergence of pathogens.</title>
        <authorList>
            <person name="Haridas S."/>
            <person name="Albert R."/>
            <person name="Binder M."/>
            <person name="Bloem J."/>
            <person name="Labutti K."/>
            <person name="Salamov A."/>
            <person name="Andreopoulos B."/>
            <person name="Baker S."/>
            <person name="Barry K."/>
            <person name="Bills G."/>
            <person name="Bluhm B."/>
            <person name="Cannon C."/>
            <person name="Castanera R."/>
            <person name="Culley D."/>
            <person name="Daum C."/>
            <person name="Ezra D."/>
            <person name="Gonzalez J."/>
            <person name="Henrissat B."/>
            <person name="Kuo A."/>
            <person name="Liang C."/>
            <person name="Lipzen A."/>
            <person name="Lutzoni F."/>
            <person name="Magnuson J."/>
            <person name="Mondo S."/>
            <person name="Nolan M."/>
            <person name="Ohm R."/>
            <person name="Pangilinan J."/>
            <person name="Park H.-J."/>
            <person name="Ramirez L."/>
            <person name="Alfaro M."/>
            <person name="Sun H."/>
            <person name="Tritt A."/>
            <person name="Yoshinaga Y."/>
            <person name="Zwiers L.-H."/>
            <person name="Turgeon B."/>
            <person name="Goodwin S."/>
            <person name="Spatafora J."/>
            <person name="Crous P."/>
            <person name="Grigoriev I."/>
        </authorList>
    </citation>
    <scope>NUCLEOTIDE SEQUENCE</scope>
    <source>
        <strain evidence="1">CBS 525.71</strain>
    </source>
</reference>
<sequence length="494" mass="55532">WPDVEERLGREGDKMRLSLELNAKSVAAAVDISIQQKVDQLAQEKQYRAEVRSAVLQHLTSNANGTFPWVSLICLDLKATQKWNVLKRLVLLPPGLGSLYRRIMHQICESDSAEICQQVLASTAVLYRPDTISELVALVEPLEDLADGLESVREIIGLYGLFLTVREDTIYFMHQSAQDFLFAKEFDEVFPHGIEAVHKAMFVRSLAILSKTLYRDMYCLEALGTHIDNVQPPRPDSLAASRYPCVYWIDHLCHSKHESQANGVGDPQFMVISNEFLETKYLSWLERLSLCKGMGKGMVSMEKLWALAKETRDADKLTNLFQDARQVIMYHKGAIESYPLQAYASALLFSPTGSAIRRLFQQEEPKGIIVKPAMSSGWSACLQMLEGHSNRVSSVAFSHDSTKLALASFDKTIKLWDASSGACLQTLKIGKPLYNLSFNSTNSFLCTEIGTIAICCGCQHLLRYRSHISPDPHICNGSKLARFKTCIYRRLLAR</sequence>
<organism evidence="1 2">
    <name type="scientific">Macroventuria anomochaeta</name>
    <dbReference type="NCBI Taxonomy" id="301207"/>
    <lineage>
        <taxon>Eukaryota</taxon>
        <taxon>Fungi</taxon>
        <taxon>Dikarya</taxon>
        <taxon>Ascomycota</taxon>
        <taxon>Pezizomycotina</taxon>
        <taxon>Dothideomycetes</taxon>
        <taxon>Pleosporomycetidae</taxon>
        <taxon>Pleosporales</taxon>
        <taxon>Pleosporineae</taxon>
        <taxon>Didymellaceae</taxon>
        <taxon>Macroventuria</taxon>
    </lineage>
</organism>
<dbReference type="Proteomes" id="UP000799754">
    <property type="component" value="Unassembled WGS sequence"/>
</dbReference>
<feature type="non-terminal residue" evidence="1">
    <location>
        <position position="1"/>
    </location>
</feature>
<evidence type="ECO:0000313" key="1">
    <source>
        <dbReference type="EMBL" id="KAF2628865.1"/>
    </source>
</evidence>
<name>A0ACB6S3N4_9PLEO</name>